<dbReference type="AlphaFoldDB" id="A0A1J7J1J7"/>
<dbReference type="EMBL" id="KV875106">
    <property type="protein sequence ID" value="OIW23728.1"/>
    <property type="molecule type" value="Genomic_DNA"/>
</dbReference>
<evidence type="ECO:0000313" key="2">
    <source>
        <dbReference type="Proteomes" id="UP000182658"/>
    </source>
</evidence>
<accession>A0A1J7J1J7</accession>
<sequence>MESQCRTYAALLPTATAGAPSLRVKRLLVRLAFLSVYFKRLADSSTRSLTRMGVEDAADLLNVINHTRDGALLANANPVWPYLGYSHRIRPDERGPPLKRANYASIEEEIDSLGEPCTILAHQDMPCVWKILRWAYRDKTFSLRRHGDGTYSARHLNTMSELELGDRKD</sequence>
<gene>
    <name evidence="1" type="ORF">CONLIGDRAFT_686640</name>
</gene>
<reference evidence="1 2" key="1">
    <citation type="submission" date="2016-10" db="EMBL/GenBank/DDBJ databases">
        <title>Draft genome sequence of Coniochaeta ligniaria NRRL30616, a lignocellulolytic fungus for bioabatement of inhibitors in plant biomass hydrolysates.</title>
        <authorList>
            <consortium name="DOE Joint Genome Institute"/>
            <person name="Jimenez D.J."/>
            <person name="Hector R.E."/>
            <person name="Riley R."/>
            <person name="Sun H."/>
            <person name="Grigoriev I.V."/>
            <person name="Van Elsas J.D."/>
            <person name="Nichols N.N."/>
        </authorList>
    </citation>
    <scope>NUCLEOTIDE SEQUENCE [LARGE SCALE GENOMIC DNA]</scope>
    <source>
        <strain evidence="1 2">NRRL 30616</strain>
    </source>
</reference>
<name>A0A1J7J1J7_9PEZI</name>
<protein>
    <submittedName>
        <fullName evidence="1">Uncharacterized protein</fullName>
    </submittedName>
</protein>
<evidence type="ECO:0000313" key="1">
    <source>
        <dbReference type="EMBL" id="OIW23728.1"/>
    </source>
</evidence>
<dbReference type="InParanoid" id="A0A1J7J1J7"/>
<proteinExistence type="predicted"/>
<dbReference type="Proteomes" id="UP000182658">
    <property type="component" value="Unassembled WGS sequence"/>
</dbReference>
<organism evidence="1 2">
    <name type="scientific">Coniochaeta ligniaria NRRL 30616</name>
    <dbReference type="NCBI Taxonomy" id="1408157"/>
    <lineage>
        <taxon>Eukaryota</taxon>
        <taxon>Fungi</taxon>
        <taxon>Dikarya</taxon>
        <taxon>Ascomycota</taxon>
        <taxon>Pezizomycotina</taxon>
        <taxon>Sordariomycetes</taxon>
        <taxon>Sordariomycetidae</taxon>
        <taxon>Coniochaetales</taxon>
        <taxon>Coniochaetaceae</taxon>
        <taxon>Coniochaeta</taxon>
    </lineage>
</organism>
<keyword evidence="2" id="KW-1185">Reference proteome</keyword>